<name>A0AA35Y3A6_LACSI</name>
<reference evidence="1" key="1">
    <citation type="submission" date="2023-04" db="EMBL/GenBank/DDBJ databases">
        <authorList>
            <person name="Vijverberg K."/>
            <person name="Xiong W."/>
            <person name="Schranz E."/>
        </authorList>
    </citation>
    <scope>NUCLEOTIDE SEQUENCE</scope>
</reference>
<sequence length="126" mass="14676">MGVVNHLATRIEQFTKKIDEWENERQFGVDDIDNVDGYDETFFGGLDTESSATYVESPPIVVDINDKRVIPVKVLSTEPVKNRKGRKPKKDDTLENLQLLLDRYMPNDEEFWKLWGKNQTVLVFRT</sequence>
<dbReference type="Proteomes" id="UP001177003">
    <property type="component" value="Chromosome 0"/>
</dbReference>
<protein>
    <submittedName>
        <fullName evidence="1">Uncharacterized protein</fullName>
    </submittedName>
</protein>
<evidence type="ECO:0000313" key="1">
    <source>
        <dbReference type="EMBL" id="CAI9263385.1"/>
    </source>
</evidence>
<proteinExistence type="predicted"/>
<keyword evidence="2" id="KW-1185">Reference proteome</keyword>
<organism evidence="1 2">
    <name type="scientific">Lactuca saligna</name>
    <name type="common">Willowleaf lettuce</name>
    <dbReference type="NCBI Taxonomy" id="75948"/>
    <lineage>
        <taxon>Eukaryota</taxon>
        <taxon>Viridiplantae</taxon>
        <taxon>Streptophyta</taxon>
        <taxon>Embryophyta</taxon>
        <taxon>Tracheophyta</taxon>
        <taxon>Spermatophyta</taxon>
        <taxon>Magnoliopsida</taxon>
        <taxon>eudicotyledons</taxon>
        <taxon>Gunneridae</taxon>
        <taxon>Pentapetalae</taxon>
        <taxon>asterids</taxon>
        <taxon>campanulids</taxon>
        <taxon>Asterales</taxon>
        <taxon>Asteraceae</taxon>
        <taxon>Cichorioideae</taxon>
        <taxon>Cichorieae</taxon>
        <taxon>Lactucinae</taxon>
        <taxon>Lactuca</taxon>
    </lineage>
</organism>
<evidence type="ECO:0000313" key="2">
    <source>
        <dbReference type="Proteomes" id="UP001177003"/>
    </source>
</evidence>
<dbReference type="EMBL" id="OX465086">
    <property type="protein sequence ID" value="CAI9263385.1"/>
    <property type="molecule type" value="Genomic_DNA"/>
</dbReference>
<dbReference type="AlphaFoldDB" id="A0AA35Y3A6"/>
<gene>
    <name evidence="1" type="ORF">LSALG_LOCUS4078</name>
</gene>
<accession>A0AA35Y3A6</accession>